<reference evidence="2" key="1">
    <citation type="submission" date="2016-10" db="EMBL/GenBank/DDBJ databases">
        <title>Sequence of Gallionella enrichment culture.</title>
        <authorList>
            <person name="Poehlein A."/>
            <person name="Muehling M."/>
            <person name="Daniel R."/>
        </authorList>
    </citation>
    <scope>NUCLEOTIDE SEQUENCE</scope>
</reference>
<proteinExistence type="predicted"/>
<dbReference type="InterPro" id="IPR050874">
    <property type="entry name" value="Diverse_PLD-related"/>
</dbReference>
<dbReference type="InterPro" id="IPR001736">
    <property type="entry name" value="PLipase_D/transphosphatidylase"/>
</dbReference>
<evidence type="ECO:0000313" key="2">
    <source>
        <dbReference type="EMBL" id="OIQ82702.1"/>
    </source>
</evidence>
<dbReference type="Gene3D" id="3.30.870.10">
    <property type="entry name" value="Endonuclease Chain A"/>
    <property type="match status" value="1"/>
</dbReference>
<protein>
    <submittedName>
        <fullName evidence="2">Putative cardiolipin synthase YwiE</fullName>
        <ecNumber evidence="2">2.7.8.-</ecNumber>
    </submittedName>
</protein>
<accession>A0A1J5QGQ3</accession>
<comment type="caution">
    <text evidence="2">The sequence shown here is derived from an EMBL/GenBank/DDBJ whole genome shotgun (WGS) entry which is preliminary data.</text>
</comment>
<dbReference type="InterPro" id="IPR025202">
    <property type="entry name" value="PLD-like_dom"/>
</dbReference>
<dbReference type="PANTHER" id="PTHR10185:SF17">
    <property type="entry name" value="GM01519P-RELATED"/>
    <property type="match status" value="1"/>
</dbReference>
<dbReference type="PANTHER" id="PTHR10185">
    <property type="entry name" value="PHOSPHOLIPASE D - RELATED"/>
    <property type="match status" value="1"/>
</dbReference>
<dbReference type="GO" id="GO:0016740">
    <property type="term" value="F:transferase activity"/>
    <property type="evidence" value="ECO:0007669"/>
    <property type="project" value="UniProtKB-KW"/>
</dbReference>
<dbReference type="Pfam" id="PF13091">
    <property type="entry name" value="PLDc_2"/>
    <property type="match status" value="1"/>
</dbReference>
<dbReference type="AlphaFoldDB" id="A0A1J5QGQ3"/>
<dbReference type="EC" id="2.7.8.-" evidence="2"/>
<organism evidence="2">
    <name type="scientific">mine drainage metagenome</name>
    <dbReference type="NCBI Taxonomy" id="410659"/>
    <lineage>
        <taxon>unclassified sequences</taxon>
        <taxon>metagenomes</taxon>
        <taxon>ecological metagenomes</taxon>
    </lineage>
</organism>
<gene>
    <name evidence="2" type="primary">ywiE_3</name>
    <name evidence="2" type="ORF">GALL_355140</name>
</gene>
<sequence length="206" mass="22640">MGRPGGGFMPGAPPAFQIVESVPEATAYGQPDVPRTQQVWLDLISNAQKRIDLAAFYISNQPGEALQPVLDALIARARAGIAVRILLDANFMKQSQAAYDLLRGQPGIEVKYSALPEAPQGFIPYARVEHCKYAVADGRRSYIGTGNWSWSYFETTVDASLFIAGAAPARTLEAIFERDWMGRYVHTIEPGNLYKAPDLQPKTHSE</sequence>
<feature type="domain" description="PLD phosphodiesterase" evidence="1">
    <location>
        <begin position="125"/>
        <end position="152"/>
    </location>
</feature>
<evidence type="ECO:0000259" key="1">
    <source>
        <dbReference type="PROSITE" id="PS50035"/>
    </source>
</evidence>
<keyword evidence="2" id="KW-0808">Transferase</keyword>
<name>A0A1J5QGQ3_9ZZZZ</name>
<dbReference type="SUPFAM" id="SSF56024">
    <property type="entry name" value="Phospholipase D/nuclease"/>
    <property type="match status" value="1"/>
</dbReference>
<dbReference type="EMBL" id="MLJW01000776">
    <property type="protein sequence ID" value="OIQ82702.1"/>
    <property type="molecule type" value="Genomic_DNA"/>
</dbReference>
<dbReference type="PROSITE" id="PS50035">
    <property type="entry name" value="PLD"/>
    <property type="match status" value="1"/>
</dbReference>